<gene>
    <name evidence="3" type="primary">LOC106003848</name>
</gene>
<dbReference type="GeneID" id="106003848"/>
<feature type="compositionally biased region" description="Polar residues" evidence="1">
    <location>
        <begin position="1"/>
        <end position="11"/>
    </location>
</feature>
<protein>
    <submittedName>
        <fullName evidence="3">Basic proline-rich protein-like</fullName>
    </submittedName>
</protein>
<accession>A0A8U0UUX1</accession>
<feature type="compositionally biased region" description="Low complexity" evidence="1">
    <location>
        <begin position="257"/>
        <end position="276"/>
    </location>
</feature>
<feature type="region of interest" description="Disordered" evidence="1">
    <location>
        <begin position="1"/>
        <end position="321"/>
    </location>
</feature>
<name>A0A8U0UUX1_MUSPF</name>
<dbReference type="AlphaFoldDB" id="A0A8U0UUX1"/>
<feature type="compositionally biased region" description="Pro residues" evidence="1">
    <location>
        <begin position="133"/>
        <end position="164"/>
    </location>
</feature>
<reference evidence="3" key="1">
    <citation type="submission" date="2025-08" db="UniProtKB">
        <authorList>
            <consortium name="RefSeq"/>
        </authorList>
    </citation>
    <scope>IDENTIFICATION</scope>
    <source>
        <tissue evidence="3">Brain</tissue>
    </source>
</reference>
<evidence type="ECO:0000313" key="3">
    <source>
        <dbReference type="RefSeq" id="XP_044927819.1"/>
    </source>
</evidence>
<sequence length="321" mass="32880">MLGPLSATQMEVGQEHEGPSARRTAQSVQRPVKVTGPAGRDGEGGLEPGPRVKRAGRALSAPRPRPHAAEESGSRGAGERGGACQTRGRGSAPLPGGRRGGRAAGSQACAARRRASQEEGARRIPGLAAWPGPARPPGAPPCPPPRRIPPLHDPAQPRGPPRPPPARRPHLTCPPPAAPAAPAALPPRALRRVLAPPLGLSGRSARWRSSAQPVAGPRAEQAAARVPPPHPSRVLRGARLPGALTPPDAPSPPRLPLRPGRALPAPFVRPPLSAAPAPDPDPGRVLAPPSLRPRAPGGPGSASGAHRRTEGRMASGCIGRR</sequence>
<feature type="compositionally biased region" description="Low complexity" evidence="1">
    <location>
        <begin position="180"/>
        <end position="198"/>
    </location>
</feature>
<dbReference type="Proteomes" id="UP000000715">
    <property type="component" value="Unplaced"/>
</dbReference>
<keyword evidence="2" id="KW-1185">Reference proteome</keyword>
<proteinExistence type="predicted"/>
<dbReference type="RefSeq" id="XP_044927819.1">
    <property type="nucleotide sequence ID" value="XM_045071884.1"/>
</dbReference>
<feature type="compositionally biased region" description="Pro residues" evidence="1">
    <location>
        <begin position="247"/>
        <end position="256"/>
    </location>
</feature>
<feature type="compositionally biased region" description="Low complexity" evidence="1">
    <location>
        <begin position="87"/>
        <end position="96"/>
    </location>
</feature>
<evidence type="ECO:0000256" key="1">
    <source>
        <dbReference type="SAM" id="MobiDB-lite"/>
    </source>
</evidence>
<organism evidence="2 3">
    <name type="scientific">Mustela putorius furo</name>
    <name type="common">European domestic ferret</name>
    <name type="synonym">Mustela furo</name>
    <dbReference type="NCBI Taxonomy" id="9669"/>
    <lineage>
        <taxon>Eukaryota</taxon>
        <taxon>Metazoa</taxon>
        <taxon>Chordata</taxon>
        <taxon>Craniata</taxon>
        <taxon>Vertebrata</taxon>
        <taxon>Euteleostomi</taxon>
        <taxon>Mammalia</taxon>
        <taxon>Eutheria</taxon>
        <taxon>Laurasiatheria</taxon>
        <taxon>Carnivora</taxon>
        <taxon>Caniformia</taxon>
        <taxon>Musteloidea</taxon>
        <taxon>Mustelidae</taxon>
        <taxon>Mustelinae</taxon>
        <taxon>Mustela</taxon>
    </lineage>
</organism>
<evidence type="ECO:0000313" key="2">
    <source>
        <dbReference type="Proteomes" id="UP000000715"/>
    </source>
</evidence>